<keyword evidence="9" id="KW-1185">Reference proteome</keyword>
<evidence type="ECO:0000256" key="2">
    <source>
        <dbReference type="ARBA" id="ARBA00022692"/>
    </source>
</evidence>
<keyword evidence="2" id="KW-0812">Transmembrane</keyword>
<evidence type="ECO:0000256" key="6">
    <source>
        <dbReference type="ARBA" id="ARBA00037937"/>
    </source>
</evidence>
<dbReference type="AlphaFoldDB" id="A1K936"/>
<dbReference type="KEGG" id="azo:azo2725"/>
<dbReference type="Pfam" id="PF04347">
    <property type="entry name" value="FliO"/>
    <property type="match status" value="1"/>
</dbReference>
<organism evidence="8 9">
    <name type="scientific">Azoarcus sp. (strain BH72)</name>
    <dbReference type="NCBI Taxonomy" id="418699"/>
    <lineage>
        <taxon>Bacteria</taxon>
        <taxon>Pseudomonadati</taxon>
        <taxon>Pseudomonadota</taxon>
        <taxon>Betaproteobacteria</taxon>
        <taxon>Rhodocyclales</taxon>
        <taxon>Zoogloeaceae</taxon>
        <taxon>Azoarcus</taxon>
    </lineage>
</organism>
<protein>
    <recommendedName>
        <fullName evidence="7">Flagellar protein</fullName>
    </recommendedName>
</protein>
<dbReference type="InterPro" id="IPR052205">
    <property type="entry name" value="FliO/MopB"/>
</dbReference>
<dbReference type="GO" id="GO:0005886">
    <property type="term" value="C:plasma membrane"/>
    <property type="evidence" value="ECO:0007669"/>
    <property type="project" value="UniProtKB-SubCell"/>
</dbReference>
<keyword evidence="8" id="KW-0966">Cell projection</keyword>
<dbReference type="STRING" id="62928.azo2725"/>
<proteinExistence type="inferred from homology"/>
<evidence type="ECO:0000313" key="8">
    <source>
        <dbReference type="EMBL" id="CAL95341.1"/>
    </source>
</evidence>
<keyword evidence="4" id="KW-0472">Membrane</keyword>
<sequence>MLGGLAVVIALLFGCLWVLKRLATPRGAAAAVKVLGAAAVGPRERVVLVEVGKDVLVLGVAPGNVRALHVIPLAELPPPPAQNGPLKGGADFSSWLKQSLERRKDAP</sequence>
<evidence type="ECO:0000313" key="9">
    <source>
        <dbReference type="Proteomes" id="UP000002588"/>
    </source>
</evidence>
<dbReference type="eggNOG" id="COG3190">
    <property type="taxonomic scope" value="Bacteria"/>
</dbReference>
<keyword evidence="8" id="KW-0969">Cilium</keyword>
<keyword evidence="1 7" id="KW-1003">Cell membrane</keyword>
<evidence type="ECO:0000256" key="4">
    <source>
        <dbReference type="ARBA" id="ARBA00023136"/>
    </source>
</evidence>
<evidence type="ECO:0000256" key="1">
    <source>
        <dbReference type="ARBA" id="ARBA00022475"/>
    </source>
</evidence>
<dbReference type="HOGENOM" id="CLU_113213_0_2_4"/>
<evidence type="ECO:0000256" key="5">
    <source>
        <dbReference type="ARBA" id="ARBA00023143"/>
    </source>
</evidence>
<dbReference type="PANTHER" id="PTHR38766">
    <property type="entry name" value="FLAGELLAR PROTEIN FLIO"/>
    <property type="match status" value="1"/>
</dbReference>
<dbReference type="PANTHER" id="PTHR38766:SF1">
    <property type="entry name" value="FLAGELLAR PROTEIN FLIO"/>
    <property type="match status" value="1"/>
</dbReference>
<accession>A1K936</accession>
<dbReference type="Proteomes" id="UP000002588">
    <property type="component" value="Chromosome"/>
</dbReference>
<reference evidence="8 9" key="1">
    <citation type="journal article" date="2006" name="Nat. Biotechnol.">
        <title>Complete genome of the mutualistic, N2-fixing grass endophyte Azoarcus sp. strain BH72.</title>
        <authorList>
            <person name="Krause A."/>
            <person name="Ramakumar A."/>
            <person name="Bartels D."/>
            <person name="Battistoni F."/>
            <person name="Bekel T."/>
            <person name="Boch J."/>
            <person name="Boehm M."/>
            <person name="Friedrich F."/>
            <person name="Hurek T."/>
            <person name="Krause L."/>
            <person name="Linke B."/>
            <person name="McHardy A.C."/>
            <person name="Sarkar A."/>
            <person name="Schneiker S."/>
            <person name="Syed A.A."/>
            <person name="Thauer R."/>
            <person name="Vorhoelter F.-J."/>
            <person name="Weidner S."/>
            <person name="Puehler A."/>
            <person name="Reinhold-Hurek B."/>
            <person name="Kaiser O."/>
            <person name="Goesmann A."/>
        </authorList>
    </citation>
    <scope>NUCLEOTIDE SEQUENCE [LARGE SCALE GENOMIC DNA]</scope>
    <source>
        <strain evidence="8 9">BH72</strain>
    </source>
</reference>
<name>A1K936_AZOSB</name>
<dbReference type="EMBL" id="AM406670">
    <property type="protein sequence ID" value="CAL95341.1"/>
    <property type="molecule type" value="Genomic_DNA"/>
</dbReference>
<comment type="similarity">
    <text evidence="6 7">Belongs to the FliO/MopB family.</text>
</comment>
<dbReference type="GO" id="GO:0009425">
    <property type="term" value="C:bacterial-type flagellum basal body"/>
    <property type="evidence" value="ECO:0007669"/>
    <property type="project" value="UniProtKB-SubCell"/>
</dbReference>
<evidence type="ECO:0000256" key="7">
    <source>
        <dbReference type="RuleBase" id="RU362064"/>
    </source>
</evidence>
<dbReference type="NCBIfam" id="TIGR03500">
    <property type="entry name" value="FliO_TIGR"/>
    <property type="match status" value="1"/>
</dbReference>
<dbReference type="InterPro" id="IPR022781">
    <property type="entry name" value="Flagellar_biosynth_FliO"/>
</dbReference>
<comment type="subcellular location">
    <subcellularLocation>
        <location evidence="7">Cell membrane</location>
    </subcellularLocation>
    <subcellularLocation>
        <location evidence="7">Bacterial flagellum basal body</location>
    </subcellularLocation>
</comment>
<dbReference type="GO" id="GO:0044781">
    <property type="term" value="P:bacterial-type flagellum organization"/>
    <property type="evidence" value="ECO:0007669"/>
    <property type="project" value="UniProtKB-UniRule"/>
</dbReference>
<keyword evidence="8" id="KW-0282">Flagellum</keyword>
<keyword evidence="3" id="KW-1133">Transmembrane helix</keyword>
<keyword evidence="5 7" id="KW-0975">Bacterial flagellum</keyword>
<gene>
    <name evidence="8" type="primary">fliO</name>
    <name evidence="8" type="ordered locus">azo2725</name>
</gene>
<evidence type="ECO:0000256" key="3">
    <source>
        <dbReference type="ARBA" id="ARBA00022989"/>
    </source>
</evidence>